<dbReference type="SMART" id="SM00320">
    <property type="entry name" value="WD40"/>
    <property type="match status" value="2"/>
</dbReference>
<dbReference type="OMA" id="GGPQCMC"/>
<sequence length="420" mass="48013">MNTRNPIVKSSPIKPARFLSVNFNQDYTCFSCSTEDGFMVFNVDPLESKLSKQFSNPNASGIAFTRMLYRTNYIALVGGGKRPRYPQSKLVIWDDLQQRESITLSFMSPIHNVFLSRVHMVVVLQNTIEIYQFGSKPRRLTSPLETGTNATTDFVVCQRKLRRSSSSQTGSGNDSLMVTKGILAFPSARNAGQVQIADLAQLQLSEIEEESSAQLPTSIIKAHKTPIRCIKLNPQGTMLATCSVQGTIVRIFSTQNGSLIREFRRGLDRADIYEMAWSPRGNRLAVVSDKQTLHIYQITDDDEEMKNKTHVLKDVPFFWKPKYLESTWSMCSLHLHSALKSKDDLNDQEFYSDRCKLGWCHDGEEDSLVLIWRKSGIWEKYVILEKETKAYTVNETLQKPSTLSQTKKKWEVIRESWRQL</sequence>
<evidence type="ECO:0000256" key="1">
    <source>
        <dbReference type="ARBA" id="ARBA00022574"/>
    </source>
</evidence>
<gene>
    <name evidence="4" type="ORF">LAFE_0C12486G</name>
</gene>
<evidence type="ECO:0000313" key="5">
    <source>
        <dbReference type="Proteomes" id="UP000190831"/>
    </source>
</evidence>
<dbReference type="PANTHER" id="PTHR11227">
    <property type="entry name" value="WD-REPEAT PROTEIN INTERACTING WITH PHOSPHOINOSIDES WIPI -RELATED"/>
    <property type="match status" value="1"/>
</dbReference>
<dbReference type="Proteomes" id="UP000190831">
    <property type="component" value="Chromosome C"/>
</dbReference>
<reference evidence="4 5" key="1">
    <citation type="submission" date="2016-03" db="EMBL/GenBank/DDBJ databases">
        <authorList>
            <person name="Devillers H."/>
        </authorList>
    </citation>
    <scope>NUCLEOTIDE SEQUENCE [LARGE SCALE GENOMIC DNA]</scope>
    <source>
        <strain evidence="4">CBS 6772</strain>
    </source>
</reference>
<dbReference type="InterPro" id="IPR036322">
    <property type="entry name" value="WD40_repeat_dom_sf"/>
</dbReference>
<evidence type="ECO:0000256" key="2">
    <source>
        <dbReference type="ARBA" id="ARBA00022737"/>
    </source>
</evidence>
<keyword evidence="1" id="KW-0853">WD repeat</keyword>
<organism evidence="4 5">
    <name type="scientific">Lachancea fermentati</name>
    <name type="common">Zygosaccharomyces fermentati</name>
    <dbReference type="NCBI Taxonomy" id="4955"/>
    <lineage>
        <taxon>Eukaryota</taxon>
        <taxon>Fungi</taxon>
        <taxon>Dikarya</taxon>
        <taxon>Ascomycota</taxon>
        <taxon>Saccharomycotina</taxon>
        <taxon>Saccharomycetes</taxon>
        <taxon>Saccharomycetales</taxon>
        <taxon>Saccharomycetaceae</taxon>
        <taxon>Lachancea</taxon>
    </lineage>
</organism>
<protein>
    <submittedName>
        <fullName evidence="4">LAFE_0C12486g1_1</fullName>
    </submittedName>
</protein>
<dbReference type="InterPro" id="IPR001680">
    <property type="entry name" value="WD40_rpt"/>
</dbReference>
<dbReference type="InterPro" id="IPR015943">
    <property type="entry name" value="WD40/YVTN_repeat-like_dom_sf"/>
</dbReference>
<dbReference type="STRING" id="4955.A0A1G4MAA0"/>
<evidence type="ECO:0000313" key="4">
    <source>
        <dbReference type="EMBL" id="SCW00809.1"/>
    </source>
</evidence>
<keyword evidence="5" id="KW-1185">Reference proteome</keyword>
<dbReference type="InterPro" id="IPR048720">
    <property type="entry name" value="PROPPIN"/>
</dbReference>
<dbReference type="OrthoDB" id="1667587at2759"/>
<dbReference type="GO" id="GO:0005737">
    <property type="term" value="C:cytoplasm"/>
    <property type="evidence" value="ECO:0007669"/>
    <property type="project" value="UniProtKB-ARBA"/>
</dbReference>
<name>A0A1G4MAA0_LACFM</name>
<accession>A0A1G4MAA0</accession>
<comment type="similarity">
    <text evidence="3">Belongs to the WD repeat PROPPIN family.</text>
</comment>
<evidence type="ECO:0000256" key="3">
    <source>
        <dbReference type="ARBA" id="ARBA00025740"/>
    </source>
</evidence>
<dbReference type="Pfam" id="PF21032">
    <property type="entry name" value="PROPPIN"/>
    <property type="match status" value="1"/>
</dbReference>
<dbReference type="SUPFAM" id="SSF50978">
    <property type="entry name" value="WD40 repeat-like"/>
    <property type="match status" value="1"/>
</dbReference>
<proteinExistence type="inferred from homology"/>
<keyword evidence="2" id="KW-0677">Repeat</keyword>
<dbReference type="Gene3D" id="2.130.10.10">
    <property type="entry name" value="YVTN repeat-like/Quinoprotein amine dehydrogenase"/>
    <property type="match status" value="1"/>
</dbReference>
<dbReference type="AlphaFoldDB" id="A0A1G4MAA0"/>
<dbReference type="EMBL" id="LT598485">
    <property type="protein sequence ID" value="SCW00809.1"/>
    <property type="molecule type" value="Genomic_DNA"/>
</dbReference>